<reference evidence="1 2" key="1">
    <citation type="submission" date="2015-06" db="EMBL/GenBank/DDBJ databases">
        <title>Genome sequence of Pseudoalteromonas aliena.</title>
        <authorList>
            <person name="Xie B.-B."/>
            <person name="Rong J.-C."/>
            <person name="Qin Q.-L."/>
            <person name="Zhang Y.-Z."/>
        </authorList>
    </citation>
    <scope>NUCLEOTIDE SEQUENCE [LARGE SCALE GENOMIC DNA]</scope>
    <source>
        <strain evidence="1 2">SW19</strain>
    </source>
</reference>
<dbReference type="Proteomes" id="UP000648482">
    <property type="component" value="Unassembled WGS sequence"/>
</dbReference>
<name>A0ABR9DVI0_9GAMM</name>
<evidence type="ECO:0000313" key="1">
    <source>
        <dbReference type="EMBL" id="MBE0358370.1"/>
    </source>
</evidence>
<keyword evidence="2" id="KW-1185">Reference proteome</keyword>
<comment type="caution">
    <text evidence="1">The sequence shown here is derived from an EMBL/GenBank/DDBJ whole genome shotgun (WGS) entry which is preliminary data.</text>
</comment>
<gene>
    <name evidence="1" type="ORF">PALI_a1635</name>
</gene>
<organism evidence="1 2">
    <name type="scientific">Pseudoalteromonas aliena SW19</name>
    <dbReference type="NCBI Taxonomy" id="1314866"/>
    <lineage>
        <taxon>Bacteria</taxon>
        <taxon>Pseudomonadati</taxon>
        <taxon>Pseudomonadota</taxon>
        <taxon>Gammaproteobacteria</taxon>
        <taxon>Alteromonadales</taxon>
        <taxon>Pseudoalteromonadaceae</taxon>
        <taxon>Pseudoalteromonas</taxon>
    </lineage>
</organism>
<evidence type="ECO:0000313" key="2">
    <source>
        <dbReference type="Proteomes" id="UP000648482"/>
    </source>
</evidence>
<sequence>MKPSYVIAHLKIEKLAGRYSLCAPVQLISTDFTASEQPIQKQKSPAFSCRAFKICCSNHY</sequence>
<protein>
    <submittedName>
        <fullName evidence="1">Uncharacterized protein</fullName>
    </submittedName>
</protein>
<dbReference type="EMBL" id="AQGU01000022">
    <property type="protein sequence ID" value="MBE0358370.1"/>
    <property type="molecule type" value="Genomic_DNA"/>
</dbReference>
<proteinExistence type="predicted"/>
<accession>A0ABR9DVI0</accession>